<dbReference type="Pfam" id="PF13456">
    <property type="entry name" value="RVT_3"/>
    <property type="match status" value="1"/>
</dbReference>
<dbReference type="InterPro" id="IPR051103">
    <property type="entry name" value="Plant_metabolite_P450s"/>
</dbReference>
<dbReference type="InterPro" id="IPR025558">
    <property type="entry name" value="DUF4283"/>
</dbReference>
<evidence type="ECO:0000313" key="11">
    <source>
        <dbReference type="EMBL" id="TXG58231.1"/>
    </source>
</evidence>
<dbReference type="GO" id="GO:0005506">
    <property type="term" value="F:iron ion binding"/>
    <property type="evidence" value="ECO:0007669"/>
    <property type="project" value="InterPro"/>
</dbReference>
<dbReference type="PANTHER" id="PTHR24298:SF800">
    <property type="entry name" value="CYTOCHROME P450 89A2-RELATED"/>
    <property type="match status" value="1"/>
</dbReference>
<dbReference type="SUPFAM" id="SSF48264">
    <property type="entry name" value="Cytochrome P450"/>
    <property type="match status" value="1"/>
</dbReference>
<evidence type="ECO:0000256" key="5">
    <source>
        <dbReference type="ARBA" id="ARBA00022723"/>
    </source>
</evidence>
<dbReference type="OrthoDB" id="1055148at2759"/>
<evidence type="ECO:0000259" key="9">
    <source>
        <dbReference type="Pfam" id="PF13456"/>
    </source>
</evidence>
<evidence type="ECO:0000256" key="4">
    <source>
        <dbReference type="ARBA" id="ARBA00022692"/>
    </source>
</evidence>
<evidence type="ECO:0000256" key="8">
    <source>
        <dbReference type="PIRSR" id="PIRSR602401-1"/>
    </source>
</evidence>
<keyword evidence="8" id="KW-0408">Iron</keyword>
<organism evidence="11 12">
    <name type="scientific">Acer yangbiense</name>
    <dbReference type="NCBI Taxonomy" id="1000413"/>
    <lineage>
        <taxon>Eukaryota</taxon>
        <taxon>Viridiplantae</taxon>
        <taxon>Streptophyta</taxon>
        <taxon>Embryophyta</taxon>
        <taxon>Tracheophyta</taxon>
        <taxon>Spermatophyta</taxon>
        <taxon>Magnoliopsida</taxon>
        <taxon>eudicotyledons</taxon>
        <taxon>Gunneridae</taxon>
        <taxon>Pentapetalae</taxon>
        <taxon>rosids</taxon>
        <taxon>malvids</taxon>
        <taxon>Sapindales</taxon>
        <taxon>Sapindaceae</taxon>
        <taxon>Hippocastanoideae</taxon>
        <taxon>Acereae</taxon>
        <taxon>Acer</taxon>
    </lineage>
</organism>
<dbReference type="Pfam" id="PF14111">
    <property type="entry name" value="DUF4283"/>
    <property type="match status" value="1"/>
</dbReference>
<dbReference type="InterPro" id="IPR044730">
    <property type="entry name" value="RNase_H-like_dom_plant"/>
</dbReference>
<keyword evidence="4" id="KW-0812">Transmembrane</keyword>
<dbReference type="PRINTS" id="PR00463">
    <property type="entry name" value="EP450I"/>
</dbReference>
<dbReference type="EMBL" id="VAHF01000007">
    <property type="protein sequence ID" value="TXG58231.1"/>
    <property type="molecule type" value="Genomic_DNA"/>
</dbReference>
<dbReference type="GO" id="GO:0003676">
    <property type="term" value="F:nucleic acid binding"/>
    <property type="evidence" value="ECO:0007669"/>
    <property type="project" value="InterPro"/>
</dbReference>
<dbReference type="CDD" id="cd06222">
    <property type="entry name" value="RNase_H_like"/>
    <property type="match status" value="1"/>
</dbReference>
<dbReference type="GO" id="GO:0016020">
    <property type="term" value="C:membrane"/>
    <property type="evidence" value="ECO:0007669"/>
    <property type="project" value="UniProtKB-SubCell"/>
</dbReference>
<evidence type="ECO:0000259" key="10">
    <source>
        <dbReference type="Pfam" id="PF14111"/>
    </source>
</evidence>
<dbReference type="GO" id="GO:0020037">
    <property type="term" value="F:heme binding"/>
    <property type="evidence" value="ECO:0007669"/>
    <property type="project" value="InterPro"/>
</dbReference>
<dbReference type="InterPro" id="IPR002401">
    <property type="entry name" value="Cyt_P450_E_grp-I"/>
</dbReference>
<dbReference type="InterPro" id="IPR002156">
    <property type="entry name" value="RNaseH_domain"/>
</dbReference>
<feature type="domain" description="DUF4283" evidence="10">
    <location>
        <begin position="34"/>
        <end position="109"/>
    </location>
</feature>
<evidence type="ECO:0000256" key="3">
    <source>
        <dbReference type="ARBA" id="ARBA00022617"/>
    </source>
</evidence>
<keyword evidence="12" id="KW-1185">Reference proteome</keyword>
<protein>
    <recommendedName>
        <fullName evidence="13">RNase H type-1 domain-containing protein</fullName>
    </recommendedName>
</protein>
<evidence type="ECO:0000256" key="7">
    <source>
        <dbReference type="ARBA" id="ARBA00023136"/>
    </source>
</evidence>
<feature type="binding site" description="axial binding residue" evidence="8">
    <location>
        <position position="1075"/>
    </location>
    <ligand>
        <name>heme</name>
        <dbReference type="ChEBI" id="CHEBI:30413"/>
    </ligand>
    <ligandPart>
        <name>Fe</name>
        <dbReference type="ChEBI" id="CHEBI:18248"/>
    </ligandPart>
</feature>
<gene>
    <name evidence="11" type="ORF">EZV62_016060</name>
</gene>
<dbReference type="PANTHER" id="PTHR24298">
    <property type="entry name" value="FLAVONOID 3'-MONOOXYGENASE-RELATED"/>
    <property type="match status" value="1"/>
</dbReference>
<keyword evidence="5 8" id="KW-0479">Metal-binding</keyword>
<evidence type="ECO:0000313" key="12">
    <source>
        <dbReference type="Proteomes" id="UP000323000"/>
    </source>
</evidence>
<evidence type="ECO:0000256" key="6">
    <source>
        <dbReference type="ARBA" id="ARBA00022989"/>
    </source>
</evidence>
<dbReference type="Pfam" id="PF00067">
    <property type="entry name" value="p450"/>
    <property type="match status" value="1"/>
</dbReference>
<proteinExistence type="predicted"/>
<sequence length="1133" mass="125218">MDSDDIAYLYASLSIHARDGPVQSLDGNLMIDAKNRLSLSLVGKVLLSKLVNRDAFMRVIGKIWKVSPGVHIESISGNIFSFQFGNVLDLEKVLSGGPWSFDNGLIAMERSVGKGSIDSLKFNQADFWVQIHQVPLLCMTRDIGKFLGGMIGDVLEVDGGDGAETIMFLRHERLPNHCLKCGMVNHSTSECLDTDLIPIVDGRKIFPFGIWLRASGLPRQPNFLNSRRGIFSSPIISKSAGNTDKGNGDAVLVESAGEGLLEGRGEDNSSQIGPIIVSKQDQVVADMMDTEKVAVKSPLPTSTSADIVMPQQLQGVERVTGIPAVTTDICNSEDQLNYCGPALVENGPISPASSTTKSATGLTVNGPPILDPGPVLSEPITTVSSAGLSNTGLDPLSSQVENRITGKVQAKFRRFGDLRKVERQVEKSSAISGGKRNIEKVGKVHSSLHKKSRHEETIQLVPVECDLGSGSSAKEFYDVISFGFNQIDSYKDLGFFNNSVPNNISSRIGSRWSPPARREVIMNVDVAFGIDGSSLVGVGGVVRDHYGKVCVAFALPRLGTFATAVGELFAIREALCLVQQLGLSQDCVETDSNIAVKAINSDAPFDVSVPLIVDIRRSFFSLGVHSCLRLFSSSKPSTTTTITTKKLPPGPSGFHLIANFIWHRKPFFELVYIISTLRHKYGPIMTVNIGSKRTIYIADNTLAHQSLIQHGAIFADRPENNFIKTILSKKPAGISLAPYGSAWRILRRNLLGTTGVLHPSRLKSSYSHIRKRVLDNLIGKLKQESEQGQGTVYVAEHFKHTIFSLMFLVCFGDNVDENLIRELEEAEDRFFMFFPRLVVLSVMRKLGRIVFRNRWNELQDILKSKDDIVLSLIRARKKAKQENQGNNIDSSFLAYIDTLFELQAPNGDLEESDVVSLSDEFVVAGTYTTNTALQWIMANMVKYPKIQAKVFAEMNRVVNHDQDWIKEDDLQKMPYLQAVILEGLRRHPPVSLTSSSHLVTEDVELGGYLVPKGISVNYLIPDLGRNPNLWEDPMEFKPERFLLYGENGNGRKLSFDITGSKEIKMLPFGAGRRMCPGIGLATLNLEYFVANLIWYFEWSSVDEKNVIDLSEQTMLTTEMKNPLYARISPRINK</sequence>
<dbReference type="CDD" id="cd11075">
    <property type="entry name" value="CYP77_89"/>
    <property type="match status" value="1"/>
</dbReference>
<name>A0A5C7HMI6_9ROSI</name>
<dbReference type="Proteomes" id="UP000323000">
    <property type="component" value="Chromosome 7"/>
</dbReference>
<comment type="caution">
    <text evidence="11">The sequence shown here is derived from an EMBL/GenBank/DDBJ whole genome shotgun (WGS) entry which is preliminary data.</text>
</comment>
<comment type="cofactor">
    <cofactor evidence="1 8">
        <name>heme</name>
        <dbReference type="ChEBI" id="CHEBI:30413"/>
    </cofactor>
</comment>
<keyword evidence="6" id="KW-1133">Transmembrane helix</keyword>
<dbReference type="Gene3D" id="1.10.630.10">
    <property type="entry name" value="Cytochrome P450"/>
    <property type="match status" value="1"/>
</dbReference>
<dbReference type="InterPro" id="IPR036396">
    <property type="entry name" value="Cyt_P450_sf"/>
</dbReference>
<dbReference type="GO" id="GO:0016709">
    <property type="term" value="F:oxidoreductase activity, acting on paired donors, with incorporation or reduction of molecular oxygen, NAD(P)H as one donor, and incorporation of one atom of oxygen"/>
    <property type="evidence" value="ECO:0007669"/>
    <property type="project" value="TreeGrafter"/>
</dbReference>
<keyword evidence="7" id="KW-0472">Membrane</keyword>
<dbReference type="AlphaFoldDB" id="A0A5C7HMI6"/>
<feature type="domain" description="RNase H type-1" evidence="9">
    <location>
        <begin position="523"/>
        <end position="604"/>
    </location>
</feature>
<evidence type="ECO:0000256" key="2">
    <source>
        <dbReference type="ARBA" id="ARBA00004167"/>
    </source>
</evidence>
<evidence type="ECO:0008006" key="13">
    <source>
        <dbReference type="Google" id="ProtNLM"/>
    </source>
</evidence>
<reference evidence="12" key="1">
    <citation type="journal article" date="2019" name="Gigascience">
        <title>De novo genome assembly of the endangered Acer yangbiense, a plant species with extremely small populations endemic to Yunnan Province, China.</title>
        <authorList>
            <person name="Yang J."/>
            <person name="Wariss H.M."/>
            <person name="Tao L."/>
            <person name="Zhang R."/>
            <person name="Yun Q."/>
            <person name="Hollingsworth P."/>
            <person name="Dao Z."/>
            <person name="Luo G."/>
            <person name="Guo H."/>
            <person name="Ma Y."/>
            <person name="Sun W."/>
        </authorList>
    </citation>
    <scope>NUCLEOTIDE SEQUENCE [LARGE SCALE GENOMIC DNA]</scope>
    <source>
        <strain evidence="12">cv. Malutang</strain>
    </source>
</reference>
<evidence type="ECO:0000256" key="1">
    <source>
        <dbReference type="ARBA" id="ARBA00001971"/>
    </source>
</evidence>
<dbReference type="PRINTS" id="PR00385">
    <property type="entry name" value="P450"/>
</dbReference>
<dbReference type="GO" id="GO:0004523">
    <property type="term" value="F:RNA-DNA hybrid ribonuclease activity"/>
    <property type="evidence" value="ECO:0007669"/>
    <property type="project" value="InterPro"/>
</dbReference>
<dbReference type="PROSITE" id="PS00086">
    <property type="entry name" value="CYTOCHROME_P450"/>
    <property type="match status" value="1"/>
</dbReference>
<keyword evidence="3 8" id="KW-0349">Heme</keyword>
<accession>A0A5C7HMI6</accession>
<comment type="subcellular location">
    <subcellularLocation>
        <location evidence="2">Membrane</location>
        <topology evidence="2">Single-pass membrane protein</topology>
    </subcellularLocation>
</comment>
<dbReference type="InterPro" id="IPR001128">
    <property type="entry name" value="Cyt_P450"/>
</dbReference>
<dbReference type="InterPro" id="IPR017972">
    <property type="entry name" value="Cyt_P450_CS"/>
</dbReference>